<accession>A0A919JBP5</accession>
<proteinExistence type="predicted"/>
<keyword evidence="2" id="KW-1185">Reference proteome</keyword>
<gene>
    <name evidence="1" type="ORF">Ani05nite_04170</name>
</gene>
<comment type="caution">
    <text evidence="1">The sequence shown here is derived from an EMBL/GenBank/DDBJ whole genome shotgun (WGS) entry which is preliminary data.</text>
</comment>
<protein>
    <submittedName>
        <fullName evidence="1">Uncharacterized protein</fullName>
    </submittedName>
</protein>
<sequence>MYYVDPRITVTSWYVETPDGRYTMADLSDVVRLIGARHDPQWRELRALHHGEEVLLFGSRNPVEFERVRRALIRAVEVNRDALP</sequence>
<name>A0A919JBP5_9ACTN</name>
<dbReference type="RefSeq" id="WP_203763736.1">
    <property type="nucleotide sequence ID" value="NZ_BAAAYJ010000088.1"/>
</dbReference>
<evidence type="ECO:0000313" key="2">
    <source>
        <dbReference type="Proteomes" id="UP000647172"/>
    </source>
</evidence>
<dbReference type="AlphaFoldDB" id="A0A919JBP5"/>
<dbReference type="Pfam" id="PF19744">
    <property type="entry name" value="DUF6232"/>
    <property type="match status" value="1"/>
</dbReference>
<dbReference type="Proteomes" id="UP000647172">
    <property type="component" value="Unassembled WGS sequence"/>
</dbReference>
<dbReference type="EMBL" id="BOMQ01000008">
    <property type="protein sequence ID" value="GIE46883.1"/>
    <property type="molecule type" value="Genomic_DNA"/>
</dbReference>
<dbReference type="InterPro" id="IPR045629">
    <property type="entry name" value="DUF6232"/>
</dbReference>
<evidence type="ECO:0000313" key="1">
    <source>
        <dbReference type="EMBL" id="GIE46883.1"/>
    </source>
</evidence>
<reference evidence="1" key="1">
    <citation type="submission" date="2021-01" db="EMBL/GenBank/DDBJ databases">
        <title>Whole genome shotgun sequence of Actinoplanes nipponensis NBRC 14063.</title>
        <authorList>
            <person name="Komaki H."/>
            <person name="Tamura T."/>
        </authorList>
    </citation>
    <scope>NUCLEOTIDE SEQUENCE</scope>
    <source>
        <strain evidence="1">NBRC 14063</strain>
    </source>
</reference>
<organism evidence="1 2">
    <name type="scientific">Actinoplanes nipponensis</name>
    <dbReference type="NCBI Taxonomy" id="135950"/>
    <lineage>
        <taxon>Bacteria</taxon>
        <taxon>Bacillati</taxon>
        <taxon>Actinomycetota</taxon>
        <taxon>Actinomycetes</taxon>
        <taxon>Micromonosporales</taxon>
        <taxon>Micromonosporaceae</taxon>
        <taxon>Actinoplanes</taxon>
    </lineage>
</organism>